<proteinExistence type="predicted"/>
<dbReference type="AlphaFoldDB" id="A0AAW6LX20"/>
<name>A0AAW6LX20_RHOSG</name>
<organism evidence="1 2">
    <name type="scientific">Rhodococcus qingshengii</name>
    <dbReference type="NCBI Taxonomy" id="334542"/>
    <lineage>
        <taxon>Bacteria</taxon>
        <taxon>Bacillati</taxon>
        <taxon>Actinomycetota</taxon>
        <taxon>Actinomycetes</taxon>
        <taxon>Mycobacteriales</taxon>
        <taxon>Nocardiaceae</taxon>
        <taxon>Rhodococcus</taxon>
        <taxon>Rhodococcus erythropolis group</taxon>
    </lineage>
</organism>
<dbReference type="EMBL" id="JARDXE010000028">
    <property type="protein sequence ID" value="MDE8649485.1"/>
    <property type="molecule type" value="Genomic_DNA"/>
</dbReference>
<evidence type="ECO:0000313" key="2">
    <source>
        <dbReference type="Proteomes" id="UP001217325"/>
    </source>
</evidence>
<accession>A0AAW6LX20</accession>
<evidence type="ECO:0000313" key="1">
    <source>
        <dbReference type="EMBL" id="MDE8649485.1"/>
    </source>
</evidence>
<sequence length="170" mass="18754">MSDDASALKRERMDVGDTELLRTINNSWCNAAGVVDPAAFNLSPADRKDLNRLSIARSDATTPEQAYVDRAERIKARCDTNGREYKPPAGVLAVTVDEVESAEIKSSEGSRTPLTVWDDSMNDNRSDYHGHIDFNEVPGDDRGLCLLAAKTMLAKAQARGWKFRPVEPSE</sequence>
<dbReference type="RefSeq" id="WP_275232904.1">
    <property type="nucleotide sequence ID" value="NZ_JARDXE010000028.1"/>
</dbReference>
<reference evidence="1" key="1">
    <citation type="submission" date="2023-02" db="EMBL/GenBank/DDBJ databases">
        <title>A novel hydrolase synthesized by Rhodococcus erythropolis HQ is responsible for the detoxification of Zearalenone.</title>
        <authorList>
            <person name="Hu J."/>
            <person name="Xu J."/>
        </authorList>
    </citation>
    <scope>NUCLEOTIDE SEQUENCE</scope>
    <source>
        <strain evidence="1">HQ</strain>
    </source>
</reference>
<protein>
    <submittedName>
        <fullName evidence="1">Endo-1,4-beta-xylanase</fullName>
    </submittedName>
</protein>
<dbReference type="Proteomes" id="UP001217325">
    <property type="component" value="Unassembled WGS sequence"/>
</dbReference>
<comment type="caution">
    <text evidence="1">The sequence shown here is derived from an EMBL/GenBank/DDBJ whole genome shotgun (WGS) entry which is preliminary data.</text>
</comment>
<gene>
    <name evidence="1" type="ORF">PXH69_31410</name>
</gene>